<evidence type="ECO:0000313" key="1">
    <source>
        <dbReference type="EMBL" id="THD82413.1"/>
    </source>
</evidence>
<sequence length="269" mass="29897">MRLAQNRRFHPLSGALRGQRRLSQIGPIGRAFHPIGRSIQPGRENSFGFFRALIARANLPAAGHGRPRTDGRLADRQGAQMCRTRPGDRTAKGHRPFAYATPNQKGDNLVFARFHIFTGPVPDLDRVYPRDLSLPSDLQWLRDNPEAVSRIRTFRDETRTDKRVLLLTVRVLNPSALDGWTPVCLEGHPAHLASDAARTWTQNPTVRHANDLALHVITADADVDAGHALTVLRLLVLPDLSELSPNWAAMFAPKPAPVRHPDATEDHHG</sequence>
<dbReference type="OrthoDB" id="9890232at2"/>
<protein>
    <submittedName>
        <fullName evidence="1">Uncharacterized protein</fullName>
    </submittedName>
</protein>
<keyword evidence="2" id="KW-1185">Reference proteome</keyword>
<accession>A0A4S3MKW4</accession>
<comment type="caution">
    <text evidence="1">The sequence shown here is derived from an EMBL/GenBank/DDBJ whole genome shotgun (WGS) entry which is preliminary data.</text>
</comment>
<organism evidence="1 2">
    <name type="scientific">Aliigemmobacter aestuarii</name>
    <dbReference type="NCBI Taxonomy" id="1445661"/>
    <lineage>
        <taxon>Bacteria</taxon>
        <taxon>Pseudomonadati</taxon>
        <taxon>Pseudomonadota</taxon>
        <taxon>Alphaproteobacteria</taxon>
        <taxon>Rhodobacterales</taxon>
        <taxon>Paracoccaceae</taxon>
        <taxon>Aliigemmobacter</taxon>
    </lineage>
</organism>
<gene>
    <name evidence="1" type="ORF">E7811_15325</name>
</gene>
<proteinExistence type="predicted"/>
<reference evidence="1 2" key="1">
    <citation type="submission" date="2019-04" db="EMBL/GenBank/DDBJ databases">
        <title>Draft genome sequence of Gemmobacter aestuarii sp. nov.</title>
        <authorList>
            <person name="Hameed A."/>
            <person name="Lin S.-Y."/>
            <person name="Shahina M."/>
            <person name="Lai W.-A."/>
            <person name="Young C.-C."/>
        </authorList>
    </citation>
    <scope>NUCLEOTIDE SEQUENCE [LARGE SCALE GENOMIC DNA]</scope>
    <source>
        <strain evidence="1 2">CC-PW-75</strain>
    </source>
</reference>
<evidence type="ECO:0000313" key="2">
    <source>
        <dbReference type="Proteomes" id="UP000309450"/>
    </source>
</evidence>
<dbReference type="EMBL" id="SSND01000004">
    <property type="protein sequence ID" value="THD82413.1"/>
    <property type="molecule type" value="Genomic_DNA"/>
</dbReference>
<dbReference type="Proteomes" id="UP000309450">
    <property type="component" value="Unassembled WGS sequence"/>
</dbReference>
<dbReference type="AlphaFoldDB" id="A0A4S3MKW4"/>
<name>A0A4S3MKW4_9RHOB</name>